<evidence type="ECO:0000313" key="6">
    <source>
        <dbReference type="Proteomes" id="UP001183610"/>
    </source>
</evidence>
<dbReference type="PANTHER" id="PTHR30055">
    <property type="entry name" value="HTH-TYPE TRANSCRIPTIONAL REGULATOR RUTR"/>
    <property type="match status" value="1"/>
</dbReference>
<dbReference type="InterPro" id="IPR050109">
    <property type="entry name" value="HTH-type_TetR-like_transc_reg"/>
</dbReference>
<feature type="compositionally biased region" description="Pro residues" evidence="3">
    <location>
        <begin position="218"/>
        <end position="229"/>
    </location>
</feature>
<dbReference type="PROSITE" id="PS50977">
    <property type="entry name" value="HTH_TETR_2"/>
    <property type="match status" value="1"/>
</dbReference>
<dbReference type="Proteomes" id="UP001183610">
    <property type="component" value="Unassembled WGS sequence"/>
</dbReference>
<dbReference type="EMBL" id="JAVRET010000015">
    <property type="protein sequence ID" value="MDT0409228.1"/>
    <property type="molecule type" value="Genomic_DNA"/>
</dbReference>
<dbReference type="RefSeq" id="WP_009066259.1">
    <property type="nucleotide sequence ID" value="NZ_JAVRET010000015.1"/>
</dbReference>
<feature type="domain" description="HTH tetR-type" evidence="4">
    <location>
        <begin position="14"/>
        <end position="75"/>
    </location>
</feature>
<comment type="caution">
    <text evidence="5">The sequence shown here is derived from an EMBL/GenBank/DDBJ whole genome shotgun (WGS) entry which is preliminary data.</text>
</comment>
<dbReference type="InterPro" id="IPR001647">
    <property type="entry name" value="HTH_TetR"/>
</dbReference>
<organism evidence="5 6">
    <name type="scientific">Streptomyces evansiae</name>
    <dbReference type="NCBI Taxonomy" id="3075535"/>
    <lineage>
        <taxon>Bacteria</taxon>
        <taxon>Bacillati</taxon>
        <taxon>Actinomycetota</taxon>
        <taxon>Actinomycetes</taxon>
        <taxon>Kitasatosporales</taxon>
        <taxon>Streptomycetaceae</taxon>
        <taxon>Streptomyces</taxon>
    </lineage>
</organism>
<evidence type="ECO:0000256" key="1">
    <source>
        <dbReference type="ARBA" id="ARBA00023125"/>
    </source>
</evidence>
<dbReference type="PANTHER" id="PTHR30055:SF178">
    <property type="entry name" value="POSSIBLE TRANSCRIPTIONAL REGULATORY PROTEIN"/>
    <property type="match status" value="1"/>
</dbReference>
<sequence length="229" mass="24948">MPTHRRARSQEAKQQRAEDLLDAARRLATGTGGVRCLTLAAVTEAAGLHPSAIRRYFDSKEELLLELAEREWVDWREEVLRRARAATGLSPEETAEALVSGLIARPLLCDLFTHIPLSLEGEVPLERARRYKELSFASVVTMSEALAEAGAMTAPQVADLIAATAAQTAHAWQIAHPTATLATLYEQNPELSHPAREFEARVRRLLRATARGLTSPGEAPPVPPAPRGA</sequence>
<dbReference type="Pfam" id="PF00440">
    <property type="entry name" value="TetR_N"/>
    <property type="match status" value="1"/>
</dbReference>
<feature type="DNA-binding region" description="H-T-H motif" evidence="2">
    <location>
        <begin position="38"/>
        <end position="57"/>
    </location>
</feature>
<protein>
    <submittedName>
        <fullName evidence="5">TetR family transcriptional regulator</fullName>
    </submittedName>
</protein>
<dbReference type="Gene3D" id="1.10.357.10">
    <property type="entry name" value="Tetracycline Repressor, domain 2"/>
    <property type="match status" value="1"/>
</dbReference>
<evidence type="ECO:0000256" key="2">
    <source>
        <dbReference type="PROSITE-ProRule" id="PRU00335"/>
    </source>
</evidence>
<evidence type="ECO:0000259" key="4">
    <source>
        <dbReference type="PROSITE" id="PS50977"/>
    </source>
</evidence>
<keyword evidence="6" id="KW-1185">Reference proteome</keyword>
<feature type="region of interest" description="Disordered" evidence="3">
    <location>
        <begin position="209"/>
        <end position="229"/>
    </location>
</feature>
<name>A0ABU2QXQ9_9ACTN</name>
<gene>
    <name evidence="5" type="ORF">RM698_09185</name>
</gene>
<accession>A0ABU2QXQ9</accession>
<dbReference type="SUPFAM" id="SSF46689">
    <property type="entry name" value="Homeodomain-like"/>
    <property type="match status" value="1"/>
</dbReference>
<dbReference type="InterPro" id="IPR041483">
    <property type="entry name" value="TetR_C_34"/>
</dbReference>
<keyword evidence="1 2" id="KW-0238">DNA-binding</keyword>
<proteinExistence type="predicted"/>
<evidence type="ECO:0000313" key="5">
    <source>
        <dbReference type="EMBL" id="MDT0409228.1"/>
    </source>
</evidence>
<dbReference type="Pfam" id="PF17929">
    <property type="entry name" value="TetR_C_34"/>
    <property type="match status" value="1"/>
</dbReference>
<evidence type="ECO:0000256" key="3">
    <source>
        <dbReference type="SAM" id="MobiDB-lite"/>
    </source>
</evidence>
<reference evidence="6" key="1">
    <citation type="submission" date="2023-07" db="EMBL/GenBank/DDBJ databases">
        <title>30 novel species of actinomycetes from the DSMZ collection.</title>
        <authorList>
            <person name="Nouioui I."/>
        </authorList>
    </citation>
    <scope>NUCLEOTIDE SEQUENCE [LARGE SCALE GENOMIC DNA]</scope>
    <source>
        <strain evidence="6">DSM 41979</strain>
    </source>
</reference>
<dbReference type="InterPro" id="IPR009057">
    <property type="entry name" value="Homeodomain-like_sf"/>
</dbReference>